<dbReference type="GO" id="GO:0005789">
    <property type="term" value="C:endoplasmic reticulum membrane"/>
    <property type="evidence" value="ECO:0007669"/>
    <property type="project" value="TreeGrafter"/>
</dbReference>
<accession>A0A1Y1UVV8</accession>
<dbReference type="InterPro" id="IPR056579">
    <property type="entry name" value="Ufl1_N"/>
</dbReference>
<feature type="domain" description="E3 UFM1-protein ligase 1-like N-terminal" evidence="2">
    <location>
        <begin position="2"/>
        <end position="235"/>
    </location>
</feature>
<dbReference type="AlphaFoldDB" id="A0A1Y1UVV8"/>
<dbReference type="Proteomes" id="UP000193719">
    <property type="component" value="Unassembled WGS sequence"/>
</dbReference>
<dbReference type="Pfam" id="PF25041">
    <property type="entry name" value="UFL1_C"/>
    <property type="match status" value="1"/>
</dbReference>
<evidence type="ECO:0000313" key="5">
    <source>
        <dbReference type="Proteomes" id="UP000193719"/>
    </source>
</evidence>
<reference evidence="4 5" key="2">
    <citation type="submission" date="2016-08" db="EMBL/GenBank/DDBJ databases">
        <title>Pervasive Adenine N6-methylation of Active Genes in Fungi.</title>
        <authorList>
            <consortium name="DOE Joint Genome Institute"/>
            <person name="Mondo S.J."/>
            <person name="Dannebaum R.O."/>
            <person name="Kuo R.C."/>
            <person name="Labutti K."/>
            <person name="Haridas S."/>
            <person name="Kuo A."/>
            <person name="Salamov A."/>
            <person name="Ahrendt S.R."/>
            <person name="Lipzen A."/>
            <person name="Sullivan W."/>
            <person name="Andreopoulos W.B."/>
            <person name="Clum A."/>
            <person name="Lindquist E."/>
            <person name="Daum C."/>
            <person name="Ramamoorthy G.K."/>
            <person name="Gryganskyi A."/>
            <person name="Culley D."/>
            <person name="Magnuson J.K."/>
            <person name="James T.Y."/>
            <person name="O'Malley M.A."/>
            <person name="Stajich J.E."/>
            <person name="Spatafora J.W."/>
            <person name="Visel A."/>
            <person name="Grigoriev I.V."/>
        </authorList>
    </citation>
    <scope>NUCLEOTIDE SEQUENCE [LARGE SCALE GENOMIC DNA]</scope>
    <source>
        <strain evidence="5">finn</strain>
    </source>
</reference>
<dbReference type="PANTHER" id="PTHR31057">
    <property type="entry name" value="E3 UFM1-PROTEIN LIGASE 1"/>
    <property type="match status" value="1"/>
</dbReference>
<evidence type="ECO:0000256" key="1">
    <source>
        <dbReference type="SAM" id="Coils"/>
    </source>
</evidence>
<organism evidence="4 5">
    <name type="scientific">Piromyces finnis</name>
    <dbReference type="NCBI Taxonomy" id="1754191"/>
    <lineage>
        <taxon>Eukaryota</taxon>
        <taxon>Fungi</taxon>
        <taxon>Fungi incertae sedis</taxon>
        <taxon>Chytridiomycota</taxon>
        <taxon>Chytridiomycota incertae sedis</taxon>
        <taxon>Neocallimastigomycetes</taxon>
        <taxon>Neocallimastigales</taxon>
        <taxon>Neocallimastigaceae</taxon>
        <taxon>Piromyces</taxon>
    </lineage>
</organism>
<dbReference type="GO" id="GO:0032434">
    <property type="term" value="P:regulation of proteasomal ubiquitin-dependent protein catabolic process"/>
    <property type="evidence" value="ECO:0007669"/>
    <property type="project" value="TreeGrafter"/>
</dbReference>
<name>A0A1Y1UVV8_9FUNG</name>
<gene>
    <name evidence="4" type="ORF">BCR36DRAFT_407362</name>
</gene>
<feature type="coiled-coil region" evidence="1">
    <location>
        <begin position="360"/>
        <end position="417"/>
    </location>
</feature>
<evidence type="ECO:0000313" key="4">
    <source>
        <dbReference type="EMBL" id="ORX41746.1"/>
    </source>
</evidence>
<sequence>MISNENCINLLKKINIHNHITNDDTIITKKRTCEEIQNELDRNNGRISLIELVNRIHVDILQIEEDCEYLIQKSKNKIVIINGDLLSKEYINNLITKIIDALEIYGIISIHKFSQKNVLSADFVSNLIKEKFSYKPDIIINNNEIYTKEFIEQQKNILNGILNSITVPTTVSSIQSQYQIHNSAIQEILGGTNIYYPKLYTNAQKNIIQNWLIQNSYIEFDFVKQYNIDNPKEYLKSIQPDIHFCSNYGFTKSFCEQFEANLNEIKHESFINVMNYLPLFFQISDVSEFLNSLSLLNILNKNIDKADDNYIKQLKNFLIKNIYIKNCYTILKHYVEKKSVAYAETKEYKIETDQKRSAFLIQKEAKRLNQKELIEELTKQIEATNGKLKTDEDEVIVEVVKILKENLEEDYKNLLKSIFVPQNNEYKINVNEKLKLADLINRKFINAGMKLEAIECFEDKNIKNKLIEELFNTDFEEFSIILLAYSLMINLHDHTLFIDEKYNAIKVDTIEKFLALKNLDKPLSDLLKELFEILNEKKNTTEFINKSNSILTDLQIKQDNENEEIIKKEIIKLNKTSLIQQLKENINNVDENSNHPLILHLICLLIFQDSYHLPLFVTGKYVPSLLKGPLKENEHYSNLLCYQKLIISKLKNNISETDLKKLPELSQALAKLYINCNK</sequence>
<evidence type="ECO:0000259" key="3">
    <source>
        <dbReference type="Pfam" id="PF25041"/>
    </source>
</evidence>
<reference evidence="4 5" key="1">
    <citation type="submission" date="2016-08" db="EMBL/GenBank/DDBJ databases">
        <title>Genomes of anaerobic fungi encode conserved fungal cellulosomes for biomass hydrolysis.</title>
        <authorList>
            <consortium name="DOE Joint Genome Institute"/>
            <person name="Haitjema C.H."/>
            <person name="Gilmore S.P."/>
            <person name="Henske J.K."/>
            <person name="Solomon K.V."/>
            <person name="De Groot R."/>
            <person name="Kuo A."/>
            <person name="Mondo S.J."/>
            <person name="Salamov A.A."/>
            <person name="Labutti K."/>
            <person name="Zhao Z."/>
            <person name="Chiniquy J."/>
            <person name="Barry K."/>
            <person name="Brewer H.M."/>
            <person name="Purvine S.O."/>
            <person name="Wright A.T."/>
            <person name="Boxma B."/>
            <person name="Van Alen T."/>
            <person name="Hackstein J.H."/>
            <person name="Baker S.E."/>
            <person name="Grigoriev I.V."/>
            <person name="O'Malley M.A."/>
        </authorList>
    </citation>
    <scope>NUCLEOTIDE SEQUENCE [LARGE SCALE GENOMIC DNA]</scope>
    <source>
        <strain evidence="5">finn</strain>
    </source>
</reference>
<dbReference type="STRING" id="1754191.A0A1Y1UVV8"/>
<dbReference type="GO" id="GO:0061666">
    <property type="term" value="F:UFM1 ligase activity"/>
    <property type="evidence" value="ECO:0007669"/>
    <property type="project" value="InterPro"/>
</dbReference>
<evidence type="ECO:0000259" key="2">
    <source>
        <dbReference type="Pfam" id="PF09743"/>
    </source>
</evidence>
<comment type="caution">
    <text evidence="4">The sequence shown here is derived from an EMBL/GenBank/DDBJ whole genome shotgun (WGS) entry which is preliminary data.</text>
</comment>
<protein>
    <submittedName>
        <fullName evidence="4">Uncharacterized protein</fullName>
    </submittedName>
</protein>
<dbReference type="EMBL" id="MCFH01000079">
    <property type="protein sequence ID" value="ORX41746.1"/>
    <property type="molecule type" value="Genomic_DNA"/>
</dbReference>
<keyword evidence="5" id="KW-1185">Reference proteome</keyword>
<dbReference type="OrthoDB" id="10258297at2759"/>
<dbReference type="GO" id="GO:0034976">
    <property type="term" value="P:response to endoplasmic reticulum stress"/>
    <property type="evidence" value="ECO:0007669"/>
    <property type="project" value="TreeGrafter"/>
</dbReference>
<dbReference type="Pfam" id="PF09743">
    <property type="entry name" value="E3_UFM1_ligase"/>
    <property type="match status" value="1"/>
</dbReference>
<dbReference type="PANTHER" id="PTHR31057:SF0">
    <property type="entry name" value="E3 UFM1-PROTEIN LIGASE 1"/>
    <property type="match status" value="1"/>
</dbReference>
<dbReference type="InterPro" id="IPR056761">
    <property type="entry name" value="Ufl1-like_C"/>
</dbReference>
<feature type="domain" description="E3 UFM1-protein ligase-like C-terminal" evidence="3">
    <location>
        <begin position="575"/>
        <end position="660"/>
    </location>
</feature>
<keyword evidence="1" id="KW-0175">Coiled coil</keyword>
<dbReference type="GO" id="GO:1990592">
    <property type="term" value="P:protein K69-linked ufmylation"/>
    <property type="evidence" value="ECO:0007669"/>
    <property type="project" value="TreeGrafter"/>
</dbReference>
<proteinExistence type="predicted"/>
<dbReference type="InterPro" id="IPR018611">
    <property type="entry name" value="Ufl1"/>
</dbReference>